<evidence type="ECO:0000256" key="2">
    <source>
        <dbReference type="SAM" id="SignalP"/>
    </source>
</evidence>
<sequence length="356" mass="39162">MIVMRRFGLGFILVVGLAATVQPLLAAQRTDDRGRRGWAREATVPTARRGRTAIPTHTVRRLSAVVRRSRPLRTPPWPPTNTVLCWVLVSGRCCCSRSRWARQSANKLTSATNELSGSALAAIDNVEDRIRGLTADGAAYDQPRGAATITDSQHPGRSGGRYTSYSRSSRTQEDLATSTNTADREICNVTFDAHRIGVDAAAGKEYWTMDGYKYSSKDYDPMPCAKGDMCVVYTLFFVAWDGEPMEGWGEHPTTGKGICMRSSLADSCAKGKVYGLPEAHYIEELERKARSRSFCITPKPNFSGTVVQSLYHVGITLKRESLSLEAEGPLAISYESGGTKRIVYFPGSEEYKLPSK</sequence>
<feature type="region of interest" description="Disordered" evidence="1">
    <location>
        <begin position="141"/>
        <end position="179"/>
    </location>
</feature>
<dbReference type="InParanoid" id="A0A0G4GCW4"/>
<organism evidence="3 4">
    <name type="scientific">Vitrella brassicaformis (strain CCMP3155)</name>
    <dbReference type="NCBI Taxonomy" id="1169540"/>
    <lineage>
        <taxon>Eukaryota</taxon>
        <taxon>Sar</taxon>
        <taxon>Alveolata</taxon>
        <taxon>Colpodellida</taxon>
        <taxon>Vitrellaceae</taxon>
        <taxon>Vitrella</taxon>
    </lineage>
</organism>
<proteinExistence type="predicted"/>
<feature type="chain" id="PRO_5005189829" evidence="2">
    <location>
        <begin position="27"/>
        <end position="356"/>
    </location>
</feature>
<accession>A0A0G4GCW4</accession>
<evidence type="ECO:0000313" key="3">
    <source>
        <dbReference type="EMBL" id="CEM26643.1"/>
    </source>
</evidence>
<feature type="compositionally biased region" description="Low complexity" evidence="1">
    <location>
        <begin position="160"/>
        <end position="169"/>
    </location>
</feature>
<feature type="signal peptide" evidence="2">
    <location>
        <begin position="1"/>
        <end position="26"/>
    </location>
</feature>
<keyword evidence="2" id="KW-0732">Signal</keyword>
<reference evidence="3 4" key="1">
    <citation type="submission" date="2014-11" db="EMBL/GenBank/DDBJ databases">
        <authorList>
            <person name="Zhu J."/>
            <person name="Qi W."/>
            <person name="Song R."/>
        </authorList>
    </citation>
    <scope>NUCLEOTIDE SEQUENCE [LARGE SCALE GENOMIC DNA]</scope>
</reference>
<dbReference type="EMBL" id="CDMY01000623">
    <property type="protein sequence ID" value="CEM26643.1"/>
    <property type="molecule type" value="Genomic_DNA"/>
</dbReference>
<keyword evidence="4" id="KW-1185">Reference proteome</keyword>
<dbReference type="VEuPathDB" id="CryptoDB:Vbra_6186"/>
<evidence type="ECO:0000313" key="4">
    <source>
        <dbReference type="Proteomes" id="UP000041254"/>
    </source>
</evidence>
<evidence type="ECO:0000256" key="1">
    <source>
        <dbReference type="SAM" id="MobiDB-lite"/>
    </source>
</evidence>
<dbReference type="AlphaFoldDB" id="A0A0G4GCW4"/>
<name>A0A0G4GCW4_VITBC</name>
<gene>
    <name evidence="3" type="ORF">Vbra_6186</name>
</gene>
<dbReference type="Proteomes" id="UP000041254">
    <property type="component" value="Unassembled WGS sequence"/>
</dbReference>
<protein>
    <submittedName>
        <fullName evidence="3">Uncharacterized protein</fullName>
    </submittedName>
</protein>